<dbReference type="InParanoid" id="Q8EVN8"/>
<evidence type="ECO:0008006" key="5">
    <source>
        <dbReference type="Google" id="ProtNLM"/>
    </source>
</evidence>
<accession>Q8EVN8</accession>
<feature type="domain" description="AAA" evidence="1">
    <location>
        <begin position="19"/>
        <end position="170"/>
    </location>
</feature>
<dbReference type="AlphaFoldDB" id="Q8EVN8"/>
<gene>
    <name evidence="3" type="ordered locus">MYPE5220</name>
</gene>
<dbReference type="SUPFAM" id="SSF52540">
    <property type="entry name" value="P-loop containing nucleoside triphosphate hydrolases"/>
    <property type="match status" value="1"/>
</dbReference>
<dbReference type="Proteomes" id="UP000002522">
    <property type="component" value="Chromosome"/>
</dbReference>
<dbReference type="Gene3D" id="3.40.50.300">
    <property type="entry name" value="P-loop containing nucleotide triphosphate hydrolases"/>
    <property type="match status" value="1"/>
</dbReference>
<feature type="domain" description="DUF4143" evidence="2">
    <location>
        <begin position="221"/>
        <end position="379"/>
    </location>
</feature>
<sequence>MEIKRDSYLKQLVSSIDNNLIKVITGIRRCGKSYLLNNIFKNYLISKGINEDQIIIIQLDKKVNEHLRSPDKLMDFLLEVLPKDKKTFLFIDEIQLCLSVNKYLKVKDTDQKVKIESNFYSILNQILYDYPNVNVYVTGSNSKMLSKDVLTEFRGRSWEIKVFPLSFSEFYNSYKELKDDDKNKAWNEYLLYGGMPNILNIESEIDKTKYLKDLFKLTYLKDIVEKNKLENDIVIENLLKILSSTMGSLTNTLNLTNTFKSEFDKTISWKILDKYINCFTDSFLINKSIRYDISGKKYAKNLYKYYFIDTGLRNACLDFRQLDRGFLMETIIYNELTRRGYSVDIGYLPIWEKNKDNKNIKKNLEVDFVANLASKRYYIQSTYNMNNYEKEVSESKGLLKIKDTFTKIIIEYESITNYYDENGVLHIGLLDFLLEPNILEKTI</sequence>
<evidence type="ECO:0000259" key="1">
    <source>
        <dbReference type="Pfam" id="PF13173"/>
    </source>
</evidence>
<dbReference type="PANTHER" id="PTHR33295:SF18">
    <property type="entry name" value="AAA+ ATPASE DOMAIN-CONTAINING PROTEIN"/>
    <property type="match status" value="1"/>
</dbReference>
<proteinExistence type="predicted"/>
<dbReference type="KEGG" id="mpe:MYPE5220"/>
<dbReference type="RefSeq" id="WP_011077346.1">
    <property type="nucleotide sequence ID" value="NC_004432.1"/>
</dbReference>
<dbReference type="EMBL" id="BA000026">
    <property type="protein sequence ID" value="BAC44312.1"/>
    <property type="molecule type" value="Genomic_DNA"/>
</dbReference>
<evidence type="ECO:0000259" key="2">
    <source>
        <dbReference type="Pfam" id="PF13635"/>
    </source>
</evidence>
<dbReference type="eggNOG" id="COG1373">
    <property type="taxonomic scope" value="Bacteria"/>
</dbReference>
<dbReference type="HOGENOM" id="CLU_041527_1_0_14"/>
<evidence type="ECO:0000313" key="4">
    <source>
        <dbReference type="Proteomes" id="UP000002522"/>
    </source>
</evidence>
<dbReference type="Pfam" id="PF13635">
    <property type="entry name" value="DUF4143"/>
    <property type="match status" value="1"/>
</dbReference>
<reference evidence="3 4" key="1">
    <citation type="journal article" date="2002" name="Nucleic Acids Res.">
        <title>The complete genomic sequence of Mycoplasma penetrans, an intracellular bacterial pathogen in humans.</title>
        <authorList>
            <person name="Sasaki Y."/>
            <person name="Ishikawa J."/>
            <person name="Yamashita A."/>
            <person name="Oshima K."/>
            <person name="Kenri T."/>
            <person name="Furuya K."/>
            <person name="Yoshino C."/>
            <person name="Horino A."/>
            <person name="Shiba T."/>
            <person name="Sasaki T."/>
            <person name="Hattori M."/>
        </authorList>
    </citation>
    <scope>NUCLEOTIDE SEQUENCE [LARGE SCALE GENOMIC DNA]</scope>
    <source>
        <strain evidence="3 4">HF-2</strain>
    </source>
</reference>
<dbReference type="Pfam" id="PF13173">
    <property type="entry name" value="AAA_14"/>
    <property type="match status" value="1"/>
</dbReference>
<dbReference type="InterPro" id="IPR027417">
    <property type="entry name" value="P-loop_NTPase"/>
</dbReference>
<organism evidence="3 4">
    <name type="scientific">Malacoplasma penetrans (strain HF-2)</name>
    <name type="common">Mycoplasma penetrans</name>
    <dbReference type="NCBI Taxonomy" id="272633"/>
    <lineage>
        <taxon>Bacteria</taxon>
        <taxon>Bacillati</taxon>
        <taxon>Mycoplasmatota</taxon>
        <taxon>Mycoplasmoidales</taxon>
        <taxon>Mycoplasmoidaceae</taxon>
        <taxon>Malacoplasma</taxon>
    </lineage>
</organism>
<keyword evidence="4" id="KW-1185">Reference proteome</keyword>
<dbReference type="InterPro" id="IPR025420">
    <property type="entry name" value="DUF4143"/>
</dbReference>
<evidence type="ECO:0000313" key="3">
    <source>
        <dbReference type="EMBL" id="BAC44312.1"/>
    </source>
</evidence>
<dbReference type="PANTHER" id="PTHR33295">
    <property type="entry name" value="ATPASE"/>
    <property type="match status" value="1"/>
</dbReference>
<protein>
    <recommendedName>
        <fullName evidence="5">ATPase</fullName>
    </recommendedName>
</protein>
<name>Q8EVN8_MALP2</name>
<dbReference type="InterPro" id="IPR041682">
    <property type="entry name" value="AAA_14"/>
</dbReference>